<feature type="non-terminal residue" evidence="1">
    <location>
        <position position="80"/>
    </location>
</feature>
<dbReference type="EMBL" id="BQXS01004099">
    <property type="protein sequence ID" value="GKT36315.1"/>
    <property type="molecule type" value="Genomic_DNA"/>
</dbReference>
<proteinExistence type="predicted"/>
<accession>A0ABQ5KV31</accession>
<dbReference type="SUPFAM" id="SSF53850">
    <property type="entry name" value="Periplasmic binding protein-like II"/>
    <property type="match status" value="1"/>
</dbReference>
<protein>
    <submittedName>
        <fullName evidence="1">ABC transporter substrate-binding protein</fullName>
    </submittedName>
</protein>
<organism evidence="1 2">
    <name type="scientific">Aduncisulcus paluster</name>
    <dbReference type="NCBI Taxonomy" id="2918883"/>
    <lineage>
        <taxon>Eukaryota</taxon>
        <taxon>Metamonada</taxon>
        <taxon>Carpediemonas-like organisms</taxon>
        <taxon>Aduncisulcus</taxon>
    </lineage>
</organism>
<dbReference type="Gene3D" id="3.40.190.10">
    <property type="entry name" value="Periplasmic binding protein-like II"/>
    <property type="match status" value="1"/>
</dbReference>
<gene>
    <name evidence="1" type="ORF">ADUPG1_003144</name>
</gene>
<reference evidence="1" key="1">
    <citation type="submission" date="2022-03" db="EMBL/GenBank/DDBJ databases">
        <title>Draft genome sequence of Aduncisulcus paluster, a free-living microaerophilic Fornicata.</title>
        <authorList>
            <person name="Yuyama I."/>
            <person name="Kume K."/>
            <person name="Tamura T."/>
            <person name="Inagaki Y."/>
            <person name="Hashimoto T."/>
        </authorList>
    </citation>
    <scope>NUCLEOTIDE SEQUENCE</scope>
    <source>
        <strain evidence="1">NY0171</strain>
    </source>
</reference>
<name>A0ABQ5KV31_9EUKA</name>
<keyword evidence="2" id="KW-1185">Reference proteome</keyword>
<comment type="caution">
    <text evidence="1">The sequence shown here is derived from an EMBL/GenBank/DDBJ whole genome shotgun (WGS) entry which is preliminary data.</text>
</comment>
<evidence type="ECO:0000313" key="1">
    <source>
        <dbReference type="EMBL" id="GKT36315.1"/>
    </source>
</evidence>
<sequence>MVNFIYIVNQKVELTLYFHPDKLGFISQAIEEFEQQNPKIRVKLIELPDDTNAKYEVLNNALALEDGSIDIIDADVIWPA</sequence>
<evidence type="ECO:0000313" key="2">
    <source>
        <dbReference type="Proteomes" id="UP001057375"/>
    </source>
</evidence>
<dbReference type="Proteomes" id="UP001057375">
    <property type="component" value="Unassembled WGS sequence"/>
</dbReference>